<evidence type="ECO:0008006" key="4">
    <source>
        <dbReference type="Google" id="ProtNLM"/>
    </source>
</evidence>
<dbReference type="EMBL" id="LR792683">
    <property type="protein sequence ID" value="CAB3389672.1"/>
    <property type="molecule type" value="Genomic_DNA"/>
</dbReference>
<proteinExistence type="predicted"/>
<name>A0A6F9E0B1_9BACL</name>
<evidence type="ECO:0000313" key="3">
    <source>
        <dbReference type="Proteomes" id="UP000502196"/>
    </source>
</evidence>
<keyword evidence="1" id="KW-0472">Membrane</keyword>
<organism evidence="2 3">
    <name type="scientific">Kyrpidia spormannii</name>
    <dbReference type="NCBI Taxonomy" id="2055160"/>
    <lineage>
        <taxon>Bacteria</taxon>
        <taxon>Bacillati</taxon>
        <taxon>Bacillota</taxon>
        <taxon>Bacilli</taxon>
        <taxon>Bacillales</taxon>
        <taxon>Alicyclobacillaceae</taxon>
        <taxon>Kyrpidia</taxon>
    </lineage>
</organism>
<keyword evidence="1" id="KW-0812">Transmembrane</keyword>
<reference evidence="2 3" key="1">
    <citation type="submission" date="2020-04" db="EMBL/GenBank/DDBJ databases">
        <authorList>
            <person name="Hogendoorn C."/>
        </authorList>
    </citation>
    <scope>NUCLEOTIDE SEQUENCE [LARGE SCALE GENOMIC DNA]</scope>
    <source>
        <strain evidence="2">COOX1</strain>
    </source>
</reference>
<evidence type="ECO:0000256" key="1">
    <source>
        <dbReference type="SAM" id="Phobius"/>
    </source>
</evidence>
<protein>
    <recommendedName>
        <fullName evidence="4">Cytochrome c oxidase subunit 2A</fullName>
    </recommendedName>
</protein>
<gene>
    <name evidence="2" type="ORF">COOX1_0032</name>
</gene>
<sequence length="50" mass="5765">MDEDLKKDMQKVEKNEENLQDTILSSLVVGAFIVILWFVMFGLYVTRLSG</sequence>
<feature type="transmembrane region" description="Helical" evidence="1">
    <location>
        <begin position="23"/>
        <end position="45"/>
    </location>
</feature>
<keyword evidence="1" id="KW-1133">Transmembrane helix</keyword>
<evidence type="ECO:0000313" key="2">
    <source>
        <dbReference type="EMBL" id="CAB3389672.1"/>
    </source>
</evidence>
<dbReference type="RefSeq" id="WP_170084595.1">
    <property type="nucleotide sequence ID" value="NZ_CP047971.1"/>
</dbReference>
<dbReference type="Proteomes" id="UP000502196">
    <property type="component" value="Chromosome"/>
</dbReference>
<accession>A0A6F9E0B1</accession>
<dbReference type="AlphaFoldDB" id="A0A6F9E0B1"/>